<evidence type="ECO:0000313" key="2">
    <source>
        <dbReference type="EMBL" id="KAK7496748.1"/>
    </source>
</evidence>
<dbReference type="EMBL" id="JACVVK020000064">
    <property type="protein sequence ID" value="KAK7496748.1"/>
    <property type="molecule type" value="Genomic_DNA"/>
</dbReference>
<organism evidence="2 3">
    <name type="scientific">Batillaria attramentaria</name>
    <dbReference type="NCBI Taxonomy" id="370345"/>
    <lineage>
        <taxon>Eukaryota</taxon>
        <taxon>Metazoa</taxon>
        <taxon>Spiralia</taxon>
        <taxon>Lophotrochozoa</taxon>
        <taxon>Mollusca</taxon>
        <taxon>Gastropoda</taxon>
        <taxon>Caenogastropoda</taxon>
        <taxon>Sorbeoconcha</taxon>
        <taxon>Cerithioidea</taxon>
        <taxon>Batillariidae</taxon>
        <taxon>Batillaria</taxon>
    </lineage>
</organism>
<dbReference type="InterPro" id="IPR036249">
    <property type="entry name" value="Thioredoxin-like_sf"/>
</dbReference>
<dbReference type="Pfam" id="PF00462">
    <property type="entry name" value="Glutaredoxin"/>
    <property type="match status" value="1"/>
</dbReference>
<dbReference type="InterPro" id="IPR002109">
    <property type="entry name" value="Glutaredoxin"/>
</dbReference>
<dbReference type="InterPro" id="IPR014025">
    <property type="entry name" value="Glutaredoxin_subgr"/>
</dbReference>
<reference evidence="2 3" key="1">
    <citation type="journal article" date="2023" name="Sci. Data">
        <title>Genome assembly of the Korean intertidal mud-creeper Batillaria attramentaria.</title>
        <authorList>
            <person name="Patra A.K."/>
            <person name="Ho P.T."/>
            <person name="Jun S."/>
            <person name="Lee S.J."/>
            <person name="Kim Y."/>
            <person name="Won Y.J."/>
        </authorList>
    </citation>
    <scope>NUCLEOTIDE SEQUENCE [LARGE SCALE GENOMIC DNA]</scope>
    <source>
        <strain evidence="2">Wonlab-2016</strain>
    </source>
</reference>
<feature type="domain" description="Glutaredoxin" evidence="1">
    <location>
        <begin position="19"/>
        <end position="86"/>
    </location>
</feature>
<sequence length="114" mass="12996">MAGAGARPFVNKKIEQRKVMLFSKTYVPECKAVKAVLEDYHMSLEDYEATEIEARQDVNQIENYFQILCLTDSRAVPQLFVDGKYVGGYEKILRMHASGELREILQRAGVPIAR</sequence>
<accession>A0ABD0LBI7</accession>
<dbReference type="PRINTS" id="PR00160">
    <property type="entry name" value="GLUTAREDOXIN"/>
</dbReference>
<comment type="caution">
    <text evidence="2">The sequence shown here is derived from an EMBL/GenBank/DDBJ whole genome shotgun (WGS) entry which is preliminary data.</text>
</comment>
<evidence type="ECO:0000313" key="3">
    <source>
        <dbReference type="Proteomes" id="UP001519460"/>
    </source>
</evidence>
<evidence type="ECO:0000259" key="1">
    <source>
        <dbReference type="Pfam" id="PF00462"/>
    </source>
</evidence>
<dbReference type="AlphaFoldDB" id="A0ABD0LBI7"/>
<name>A0ABD0LBI7_9CAEN</name>
<proteinExistence type="predicted"/>
<keyword evidence="3" id="KW-1185">Reference proteome</keyword>
<dbReference type="PANTHER" id="PTHR45694">
    <property type="entry name" value="GLUTAREDOXIN 2"/>
    <property type="match status" value="1"/>
</dbReference>
<dbReference type="Gene3D" id="3.40.30.10">
    <property type="entry name" value="Glutaredoxin"/>
    <property type="match status" value="1"/>
</dbReference>
<dbReference type="PANTHER" id="PTHR45694:SF18">
    <property type="entry name" value="GLUTAREDOXIN-1-RELATED"/>
    <property type="match status" value="1"/>
</dbReference>
<gene>
    <name evidence="2" type="ORF">BaRGS_00011957</name>
</gene>
<dbReference type="PROSITE" id="PS51354">
    <property type="entry name" value="GLUTAREDOXIN_2"/>
    <property type="match status" value="1"/>
</dbReference>
<dbReference type="Proteomes" id="UP001519460">
    <property type="component" value="Unassembled WGS sequence"/>
</dbReference>
<protein>
    <recommendedName>
        <fullName evidence="1">Glutaredoxin domain-containing protein</fullName>
    </recommendedName>
</protein>
<dbReference type="SUPFAM" id="SSF52833">
    <property type="entry name" value="Thioredoxin-like"/>
    <property type="match status" value="1"/>
</dbReference>